<dbReference type="GO" id="GO:0006355">
    <property type="term" value="P:regulation of DNA-templated transcription"/>
    <property type="evidence" value="ECO:0007669"/>
    <property type="project" value="InterPro"/>
</dbReference>
<evidence type="ECO:0000259" key="4">
    <source>
        <dbReference type="PROSITE" id="PS50043"/>
    </source>
</evidence>
<keyword evidence="2" id="KW-0238">DNA-binding</keyword>
<dbReference type="Gene3D" id="1.10.10.10">
    <property type="entry name" value="Winged helix-like DNA-binding domain superfamily/Winged helix DNA-binding domain"/>
    <property type="match status" value="1"/>
</dbReference>
<keyword evidence="6" id="KW-1185">Reference proteome</keyword>
<name>A0A5J6MJA4_9PROT</name>
<dbReference type="Proteomes" id="UP000326202">
    <property type="component" value="Chromosome"/>
</dbReference>
<dbReference type="PROSITE" id="PS50043">
    <property type="entry name" value="HTH_LUXR_2"/>
    <property type="match status" value="1"/>
</dbReference>
<dbReference type="AlphaFoldDB" id="A0A5J6MJA4"/>
<dbReference type="SMART" id="SM00421">
    <property type="entry name" value="HTH_LUXR"/>
    <property type="match status" value="1"/>
</dbReference>
<dbReference type="InterPro" id="IPR000792">
    <property type="entry name" value="Tscrpt_reg_LuxR_C"/>
</dbReference>
<keyword evidence="1" id="KW-0805">Transcription regulation</keyword>
<feature type="domain" description="HTH luxR-type" evidence="4">
    <location>
        <begin position="207"/>
        <end position="272"/>
    </location>
</feature>
<evidence type="ECO:0000313" key="6">
    <source>
        <dbReference type="Proteomes" id="UP000326202"/>
    </source>
</evidence>
<dbReference type="Pfam" id="PF00196">
    <property type="entry name" value="GerE"/>
    <property type="match status" value="1"/>
</dbReference>
<dbReference type="PANTHER" id="PTHR44688:SF16">
    <property type="entry name" value="DNA-BINDING TRANSCRIPTIONAL ACTIVATOR DEVR_DOSR"/>
    <property type="match status" value="1"/>
</dbReference>
<evidence type="ECO:0000256" key="2">
    <source>
        <dbReference type="ARBA" id="ARBA00023125"/>
    </source>
</evidence>
<dbReference type="EMBL" id="CP042906">
    <property type="protein sequence ID" value="QEX17449.1"/>
    <property type="molecule type" value="Genomic_DNA"/>
</dbReference>
<dbReference type="InterPro" id="IPR036388">
    <property type="entry name" value="WH-like_DNA-bd_sf"/>
</dbReference>
<keyword evidence="3" id="KW-0804">Transcription</keyword>
<dbReference type="SUPFAM" id="SSF46894">
    <property type="entry name" value="C-terminal effector domain of the bipartite response regulators"/>
    <property type="match status" value="1"/>
</dbReference>
<protein>
    <submittedName>
        <fullName evidence="5">Helix-turn-helix transcriptional regulator</fullName>
    </submittedName>
</protein>
<dbReference type="InterPro" id="IPR016032">
    <property type="entry name" value="Sig_transdc_resp-reg_C-effctor"/>
</dbReference>
<evidence type="ECO:0000313" key="5">
    <source>
        <dbReference type="EMBL" id="QEX17449.1"/>
    </source>
</evidence>
<dbReference type="PANTHER" id="PTHR44688">
    <property type="entry name" value="DNA-BINDING TRANSCRIPTIONAL ACTIVATOR DEVR_DOSR"/>
    <property type="match status" value="1"/>
</dbReference>
<dbReference type="CDD" id="cd06170">
    <property type="entry name" value="LuxR_C_like"/>
    <property type="match status" value="1"/>
</dbReference>
<accession>A0A5J6MJA4</accession>
<dbReference type="PRINTS" id="PR00038">
    <property type="entry name" value="HTHLUXR"/>
</dbReference>
<dbReference type="KEGG" id="htq:FRZ44_27490"/>
<organism evidence="5 6">
    <name type="scientific">Hypericibacter terrae</name>
    <dbReference type="NCBI Taxonomy" id="2602015"/>
    <lineage>
        <taxon>Bacteria</taxon>
        <taxon>Pseudomonadati</taxon>
        <taxon>Pseudomonadota</taxon>
        <taxon>Alphaproteobacteria</taxon>
        <taxon>Rhodospirillales</taxon>
        <taxon>Dongiaceae</taxon>
        <taxon>Hypericibacter</taxon>
    </lineage>
</organism>
<proteinExistence type="predicted"/>
<dbReference type="GO" id="GO:0003677">
    <property type="term" value="F:DNA binding"/>
    <property type="evidence" value="ECO:0007669"/>
    <property type="project" value="UniProtKB-KW"/>
</dbReference>
<evidence type="ECO:0000256" key="1">
    <source>
        <dbReference type="ARBA" id="ARBA00023015"/>
    </source>
</evidence>
<reference evidence="5 6" key="1">
    <citation type="submission" date="2019-08" db="EMBL/GenBank/DDBJ databases">
        <title>Hyperibacter terrae gen. nov., sp. nov. and Hyperibacter viscosus sp. nov., two new members in the family Rhodospirillaceae isolated from the rhizosphere of Hypericum perforatum.</title>
        <authorList>
            <person name="Noviana Z."/>
        </authorList>
    </citation>
    <scope>NUCLEOTIDE SEQUENCE [LARGE SCALE GENOMIC DNA]</scope>
    <source>
        <strain evidence="5 6">R5913</strain>
    </source>
</reference>
<evidence type="ECO:0000256" key="3">
    <source>
        <dbReference type="ARBA" id="ARBA00023163"/>
    </source>
</evidence>
<gene>
    <name evidence="5" type="ORF">FRZ44_27490</name>
</gene>
<dbReference type="PROSITE" id="PS00622">
    <property type="entry name" value="HTH_LUXR_1"/>
    <property type="match status" value="1"/>
</dbReference>
<sequence>MAAAHRRGSLSTAILDPAALGGLVEHLETERFFDHLHDLLNTVLHINNLVAIVFRNMGSPLILHQKSPQEPNFFRMMYAQGAYLLDPFYLASKDERRAGIHRLKHLAPDRFVESEFYRSYYAKVSMIDEIGLLWPFDEDLTIHLSLGRRLGSERFNAREFAAFSHIAPLLTALLRRQVRGPIQTWLEPVTFDGLAAASAPVIDIAQDWLRGFHATARETEIAALILQGHSNVSIGQALRISGETVKVHRKHLYAKLSISSQTELFLLFIDRIKQFSARARRS</sequence>